<accession>A0AA40CGP3</accession>
<reference evidence="2" key="1">
    <citation type="submission" date="2023-06" db="EMBL/GenBank/DDBJ databases">
        <title>Multi-omics analyses reveal the molecular pathogenesis toolkit of Lasiodiplodia hormozganensis, a cross-kingdom pathogen.</title>
        <authorList>
            <person name="Felix C."/>
            <person name="Meneses R."/>
            <person name="Goncalves M.F.M."/>
            <person name="Tilleman L."/>
            <person name="Duarte A.S."/>
            <person name="Jorrin-Novo J.V."/>
            <person name="Van De Peer Y."/>
            <person name="Deforce D."/>
            <person name="Van Nieuwerburgh F."/>
            <person name="Esteves A.C."/>
            <person name="Alves A."/>
        </authorList>
    </citation>
    <scope>NUCLEOTIDE SEQUENCE</scope>
    <source>
        <strain evidence="2">CBS 339.90</strain>
    </source>
</reference>
<protein>
    <submittedName>
        <fullName evidence="2">Uncharacterized protein</fullName>
    </submittedName>
</protein>
<feature type="region of interest" description="Disordered" evidence="1">
    <location>
        <begin position="36"/>
        <end position="57"/>
    </location>
</feature>
<dbReference type="AlphaFoldDB" id="A0AA40CGP3"/>
<gene>
    <name evidence="2" type="ORF">DIS24_g10456</name>
</gene>
<evidence type="ECO:0000313" key="3">
    <source>
        <dbReference type="Proteomes" id="UP001175001"/>
    </source>
</evidence>
<sequence>MFTAVTSALQTVWREISAELQQLPLSPRASISSASAASSRLLPAPPSRSPINQEFIPSPHDVQHTRLLLVRGLDLPVEIVDMIIDAAQYWPAVIGTTTAVGGVSLRSSSSSSWTSGGGGGVERGERGPMGINFGGSGVVRASDTRRNKAAQLVVATGAVPADEDVGGMGKGWEGLRKIRVKSVRWRVKSRDQGWVSSGAVRRGTYHGSSSWFDACILRPLPASTPRPPLAPDVAARIDLLQQRFGPPPGEPFPTFLVGNLLSHDPEDARDFLRSLGWDFVERVERVEVDGEVGERRGVLWKLQANVVASAEYHVHDGEWWRRNEHWFPGWVNDVDDVNVEIRYSV</sequence>
<feature type="compositionally biased region" description="Low complexity" evidence="1">
    <location>
        <begin position="105"/>
        <end position="114"/>
    </location>
</feature>
<feature type="region of interest" description="Disordered" evidence="1">
    <location>
        <begin position="105"/>
        <end position="136"/>
    </location>
</feature>
<name>A0AA40CGP3_9PEZI</name>
<evidence type="ECO:0000313" key="2">
    <source>
        <dbReference type="EMBL" id="KAK0637792.1"/>
    </source>
</evidence>
<evidence type="ECO:0000256" key="1">
    <source>
        <dbReference type="SAM" id="MobiDB-lite"/>
    </source>
</evidence>
<organism evidence="2 3">
    <name type="scientific">Lasiodiplodia hormozganensis</name>
    <dbReference type="NCBI Taxonomy" id="869390"/>
    <lineage>
        <taxon>Eukaryota</taxon>
        <taxon>Fungi</taxon>
        <taxon>Dikarya</taxon>
        <taxon>Ascomycota</taxon>
        <taxon>Pezizomycotina</taxon>
        <taxon>Dothideomycetes</taxon>
        <taxon>Dothideomycetes incertae sedis</taxon>
        <taxon>Botryosphaeriales</taxon>
        <taxon>Botryosphaeriaceae</taxon>
        <taxon>Lasiodiplodia</taxon>
    </lineage>
</organism>
<dbReference type="Proteomes" id="UP001175001">
    <property type="component" value="Unassembled WGS sequence"/>
</dbReference>
<comment type="caution">
    <text evidence="2">The sequence shown here is derived from an EMBL/GenBank/DDBJ whole genome shotgun (WGS) entry which is preliminary data.</text>
</comment>
<keyword evidence="3" id="KW-1185">Reference proteome</keyword>
<proteinExistence type="predicted"/>
<dbReference type="EMBL" id="JAUJDW010000113">
    <property type="protein sequence ID" value="KAK0637792.1"/>
    <property type="molecule type" value="Genomic_DNA"/>
</dbReference>